<dbReference type="AlphaFoldDB" id="A0A177DMY6"/>
<dbReference type="GeneID" id="29112999"/>
<gene>
    <name evidence="1" type="ORF">CC77DRAFT_104553</name>
</gene>
<sequence>MFALEKPFHLYISLAILIYASRLSKSEYQGKIFRGLGVSNMLQKSSEKIVCIVLDAGFVVRQTCIYYNVPTAVFRLIPSTEALNQKLVGCRLVFVEDKLVDECNSIFVGCHRLIFVEALYNMAVGFSRGKIKIFIFKGGEVQARIGFTGNTSPMSFESGARIIHLCLQKSAPITGERQA</sequence>
<proteinExistence type="predicted"/>
<dbReference type="Proteomes" id="UP000077248">
    <property type="component" value="Unassembled WGS sequence"/>
</dbReference>
<organism evidence="1 2">
    <name type="scientific">Alternaria alternata</name>
    <name type="common">Alternaria rot fungus</name>
    <name type="synonym">Torula alternata</name>
    <dbReference type="NCBI Taxonomy" id="5599"/>
    <lineage>
        <taxon>Eukaryota</taxon>
        <taxon>Fungi</taxon>
        <taxon>Dikarya</taxon>
        <taxon>Ascomycota</taxon>
        <taxon>Pezizomycotina</taxon>
        <taxon>Dothideomycetes</taxon>
        <taxon>Pleosporomycetidae</taxon>
        <taxon>Pleosporales</taxon>
        <taxon>Pleosporineae</taxon>
        <taxon>Pleosporaceae</taxon>
        <taxon>Alternaria</taxon>
        <taxon>Alternaria sect. Alternaria</taxon>
        <taxon>Alternaria alternata complex</taxon>
    </lineage>
</organism>
<accession>A0A177DMY6</accession>
<dbReference type="RefSeq" id="XP_018385600.1">
    <property type="nucleotide sequence ID" value="XM_018527405.1"/>
</dbReference>
<dbReference type="VEuPathDB" id="FungiDB:CC77DRAFT_104553"/>
<reference evidence="1 2" key="1">
    <citation type="submission" date="2016-05" db="EMBL/GenBank/DDBJ databases">
        <title>Comparative analysis of secretome profiles of manganese(II)-oxidizing ascomycete fungi.</title>
        <authorList>
            <consortium name="DOE Joint Genome Institute"/>
            <person name="Zeiner C.A."/>
            <person name="Purvine S.O."/>
            <person name="Zink E.M."/>
            <person name="Wu S."/>
            <person name="Pasa-Tolic L."/>
            <person name="Chaput D.L."/>
            <person name="Haridas S."/>
            <person name="Grigoriev I.V."/>
            <person name="Santelli C.M."/>
            <person name="Hansel C.M."/>
        </authorList>
    </citation>
    <scope>NUCLEOTIDE SEQUENCE [LARGE SCALE GENOMIC DNA]</scope>
    <source>
        <strain evidence="1 2">SRC1lrK2f</strain>
    </source>
</reference>
<dbReference type="EMBL" id="KV441479">
    <property type="protein sequence ID" value="OAG20179.1"/>
    <property type="molecule type" value="Genomic_DNA"/>
</dbReference>
<evidence type="ECO:0000313" key="2">
    <source>
        <dbReference type="Proteomes" id="UP000077248"/>
    </source>
</evidence>
<protein>
    <submittedName>
        <fullName evidence="1">Uncharacterized protein</fullName>
    </submittedName>
</protein>
<keyword evidence="2" id="KW-1185">Reference proteome</keyword>
<name>A0A177DMY6_ALTAL</name>
<evidence type="ECO:0000313" key="1">
    <source>
        <dbReference type="EMBL" id="OAG20179.1"/>
    </source>
</evidence>
<dbReference type="KEGG" id="aalt:CC77DRAFT_104553"/>